<comment type="pathway">
    <text evidence="1">Purine metabolism; IMP biosynthesis via de novo pathway; 5-amino-1-(5-phospho-D-ribosyl)imidazole-4-carboxamide from 5-amino-1-(5-phospho-D-ribosyl)imidazole-4-carboxylate: step 1/2.</text>
</comment>
<dbReference type="GO" id="GO:0005737">
    <property type="term" value="C:cytoplasm"/>
    <property type="evidence" value="ECO:0007669"/>
    <property type="project" value="TreeGrafter"/>
</dbReference>
<dbReference type="InterPro" id="IPR001636">
    <property type="entry name" value="SAICAR_synth"/>
</dbReference>
<evidence type="ECO:0000256" key="7">
    <source>
        <dbReference type="ARBA" id="ARBA00022755"/>
    </source>
</evidence>
<dbReference type="Proteomes" id="UP000034841">
    <property type="component" value="Unassembled WGS sequence"/>
</dbReference>
<evidence type="ECO:0000256" key="8">
    <source>
        <dbReference type="ARBA" id="ARBA00022840"/>
    </source>
</evidence>
<reference evidence="11 12" key="1">
    <citation type="submission" date="2015-04" db="EMBL/GenBank/DDBJ databases">
        <title>Genome sequence of Ceratocystis platani, a major pathogen of plane trees.</title>
        <authorList>
            <person name="Belbahri L."/>
        </authorList>
    </citation>
    <scope>NUCLEOTIDE SEQUENCE [LARGE SCALE GENOMIC DNA]</scope>
    <source>
        <strain evidence="11 12">CFO</strain>
    </source>
</reference>
<dbReference type="GO" id="GO:0046084">
    <property type="term" value="P:adenine biosynthetic process"/>
    <property type="evidence" value="ECO:0007669"/>
    <property type="project" value="EnsemblFungi"/>
</dbReference>
<dbReference type="Pfam" id="PF01259">
    <property type="entry name" value="SAICAR_synt"/>
    <property type="match status" value="1"/>
</dbReference>
<evidence type="ECO:0000256" key="3">
    <source>
        <dbReference type="ARBA" id="ARBA00012217"/>
    </source>
</evidence>
<gene>
    <name evidence="11" type="primary">ADE1_1</name>
    <name evidence="11" type="ORF">CFO_g1757</name>
</gene>
<dbReference type="UniPathway" id="UPA00074">
    <property type="reaction ID" value="UER00131"/>
</dbReference>
<protein>
    <recommendedName>
        <fullName evidence="4">Phosphoribosylaminoimidazole-succinocarboxamide synthase</fullName>
        <ecNumber evidence="3">6.3.2.6</ecNumber>
    </recommendedName>
    <alternativeName>
        <fullName evidence="9">SAICAR synthetase</fullName>
    </alternativeName>
</protein>
<name>A0A0F8DIX8_CERFI</name>
<dbReference type="NCBIfam" id="TIGR00081">
    <property type="entry name" value="purC"/>
    <property type="match status" value="1"/>
</dbReference>
<dbReference type="EC" id="6.3.2.6" evidence="3"/>
<dbReference type="Gene3D" id="3.30.470.20">
    <property type="entry name" value="ATP-grasp fold, B domain"/>
    <property type="match status" value="1"/>
</dbReference>
<dbReference type="PROSITE" id="PS01057">
    <property type="entry name" value="SAICAR_SYNTHETASE_1"/>
    <property type="match status" value="1"/>
</dbReference>
<evidence type="ECO:0000256" key="1">
    <source>
        <dbReference type="ARBA" id="ARBA00004672"/>
    </source>
</evidence>
<organism evidence="11 12">
    <name type="scientific">Ceratocystis fimbriata f. sp. platani</name>
    <dbReference type="NCBI Taxonomy" id="88771"/>
    <lineage>
        <taxon>Eukaryota</taxon>
        <taxon>Fungi</taxon>
        <taxon>Dikarya</taxon>
        <taxon>Ascomycota</taxon>
        <taxon>Pezizomycotina</taxon>
        <taxon>Sordariomycetes</taxon>
        <taxon>Hypocreomycetidae</taxon>
        <taxon>Microascales</taxon>
        <taxon>Ceratocystidaceae</taxon>
        <taxon>Ceratocystis</taxon>
    </lineage>
</organism>
<dbReference type="AlphaFoldDB" id="A0A0F8DIX8"/>
<dbReference type="CDD" id="cd01414">
    <property type="entry name" value="SAICAR_synt_Sc"/>
    <property type="match status" value="1"/>
</dbReference>
<evidence type="ECO:0000256" key="2">
    <source>
        <dbReference type="ARBA" id="ARBA00010190"/>
    </source>
</evidence>
<accession>A0A0F8DIX8</accession>
<dbReference type="InterPro" id="IPR028923">
    <property type="entry name" value="SAICAR_synt/ADE2_N"/>
</dbReference>
<evidence type="ECO:0000313" key="12">
    <source>
        <dbReference type="Proteomes" id="UP000034841"/>
    </source>
</evidence>
<dbReference type="PANTHER" id="PTHR43700:SF1">
    <property type="entry name" value="PHOSPHORIBOSYLAMINOIMIDAZOLE-SUCCINOCARBOXAMIDE SYNTHASE"/>
    <property type="match status" value="1"/>
</dbReference>
<dbReference type="HAMAP" id="MF_00137">
    <property type="entry name" value="SAICAR_synth"/>
    <property type="match status" value="1"/>
</dbReference>
<dbReference type="EMBL" id="LBBL01000073">
    <property type="protein sequence ID" value="KKF95879.1"/>
    <property type="molecule type" value="Genomic_DNA"/>
</dbReference>
<dbReference type="Gene3D" id="3.30.200.20">
    <property type="entry name" value="Phosphorylase Kinase, domain 1"/>
    <property type="match status" value="1"/>
</dbReference>
<proteinExistence type="inferred from homology"/>
<dbReference type="GO" id="GO:0006189">
    <property type="term" value="P:'de novo' IMP biosynthetic process"/>
    <property type="evidence" value="ECO:0007669"/>
    <property type="project" value="UniProtKB-UniPathway"/>
</dbReference>
<dbReference type="PANTHER" id="PTHR43700">
    <property type="entry name" value="PHOSPHORIBOSYLAMINOIMIDAZOLE-SUCCINOCARBOXAMIDE SYNTHASE"/>
    <property type="match status" value="1"/>
</dbReference>
<evidence type="ECO:0000256" key="4">
    <source>
        <dbReference type="ARBA" id="ARBA00016460"/>
    </source>
</evidence>
<comment type="caution">
    <text evidence="11">The sequence shown here is derived from an EMBL/GenBank/DDBJ whole genome shotgun (WGS) entry which is preliminary data.</text>
</comment>
<evidence type="ECO:0000313" key="11">
    <source>
        <dbReference type="EMBL" id="KKF95879.1"/>
    </source>
</evidence>
<evidence type="ECO:0000256" key="9">
    <source>
        <dbReference type="ARBA" id="ARBA00030409"/>
    </source>
</evidence>
<dbReference type="OrthoDB" id="9991235at2759"/>
<keyword evidence="8" id="KW-0067">ATP-binding</keyword>
<dbReference type="NCBIfam" id="NF010568">
    <property type="entry name" value="PRK13961.1"/>
    <property type="match status" value="1"/>
</dbReference>
<feature type="domain" description="SAICAR synthetase/ADE2 N-terminal" evidence="10">
    <location>
        <begin position="18"/>
        <end position="275"/>
    </location>
</feature>
<dbReference type="SUPFAM" id="SSF56104">
    <property type="entry name" value="SAICAR synthase-like"/>
    <property type="match status" value="1"/>
</dbReference>
<keyword evidence="7" id="KW-0658">Purine biosynthesis</keyword>
<sequence>MSSTAGITSIQLPSLQHLATGKVRELFRLDDNTLLFVSTDRISAYDVVLDNAIPYKGAVLTLTSAHWFKVLSALIPTLKTHVVSLTPPASLSPTECALISHRSMTVRRLKIFPVEAIVRGYISGSAWAEYKAKGTVHGIAVPAGMQQSQKFAEPLFTPSTKAEQGEKDENIHPSKVAALVGGEKYAKRIEELALALYSAAAEYALERGIIIADTKFEFALDEKTDEVVLADEVLTPDSSRFWPADKYEVGRDQDSFDKQFVRNYLVENGVKGKEGVKLPENIVKATEQNYKDVFQRLTGQSFEDALKTTL</sequence>
<dbReference type="GO" id="GO:0005524">
    <property type="term" value="F:ATP binding"/>
    <property type="evidence" value="ECO:0007669"/>
    <property type="project" value="UniProtKB-KW"/>
</dbReference>
<evidence type="ECO:0000259" key="10">
    <source>
        <dbReference type="Pfam" id="PF01259"/>
    </source>
</evidence>
<keyword evidence="6" id="KW-0547">Nucleotide-binding</keyword>
<dbReference type="InterPro" id="IPR018236">
    <property type="entry name" value="SAICAR_synthetase_CS"/>
</dbReference>
<evidence type="ECO:0000256" key="5">
    <source>
        <dbReference type="ARBA" id="ARBA00022598"/>
    </source>
</evidence>
<comment type="similarity">
    <text evidence="2">Belongs to the SAICAR synthetase family.</text>
</comment>
<keyword evidence="5 11" id="KW-0436">Ligase</keyword>
<dbReference type="GO" id="GO:0004639">
    <property type="term" value="F:phosphoribosylaminoimidazolesuccinocarboxamide synthase activity"/>
    <property type="evidence" value="ECO:0007669"/>
    <property type="project" value="UniProtKB-EC"/>
</dbReference>
<keyword evidence="12" id="KW-1185">Reference proteome</keyword>
<dbReference type="FunFam" id="3.30.470.20:FF:000015">
    <property type="entry name" value="Phosphoribosylaminoimidazole-succinocarboxamide synthase"/>
    <property type="match status" value="1"/>
</dbReference>
<evidence type="ECO:0000256" key="6">
    <source>
        <dbReference type="ARBA" id="ARBA00022741"/>
    </source>
</evidence>